<dbReference type="Gene3D" id="1.10.3720.10">
    <property type="entry name" value="MetI-like"/>
    <property type="match status" value="1"/>
</dbReference>
<feature type="transmembrane region" description="Helical" evidence="7">
    <location>
        <begin position="15"/>
        <end position="37"/>
    </location>
</feature>
<evidence type="ECO:0000256" key="7">
    <source>
        <dbReference type="RuleBase" id="RU363032"/>
    </source>
</evidence>
<feature type="transmembrane region" description="Helical" evidence="7">
    <location>
        <begin position="111"/>
        <end position="131"/>
    </location>
</feature>
<reference evidence="9 10" key="1">
    <citation type="submission" date="2021-03" db="EMBL/GenBank/DDBJ databases">
        <title>Genomic Encyclopedia of Type Strains, Phase IV (KMG-IV): sequencing the most valuable type-strain genomes for metagenomic binning, comparative biology and taxonomic classification.</title>
        <authorList>
            <person name="Goeker M."/>
        </authorList>
    </citation>
    <scope>NUCLEOTIDE SEQUENCE [LARGE SCALE GENOMIC DNA]</scope>
    <source>
        <strain evidence="9 10">DSM 24950</strain>
    </source>
</reference>
<accession>A0ABS4I233</accession>
<dbReference type="CDD" id="cd06261">
    <property type="entry name" value="TM_PBP2"/>
    <property type="match status" value="1"/>
</dbReference>
<evidence type="ECO:0000256" key="4">
    <source>
        <dbReference type="ARBA" id="ARBA00022692"/>
    </source>
</evidence>
<gene>
    <name evidence="9" type="ORF">J2Z65_004197</name>
</gene>
<feature type="transmembrane region" description="Helical" evidence="7">
    <location>
        <begin position="257"/>
        <end position="274"/>
    </location>
</feature>
<feature type="transmembrane region" description="Helical" evidence="7">
    <location>
        <begin position="143"/>
        <end position="163"/>
    </location>
</feature>
<feature type="transmembrane region" description="Helical" evidence="7">
    <location>
        <begin position="79"/>
        <end position="99"/>
    </location>
</feature>
<feature type="transmembrane region" description="Helical" evidence="7">
    <location>
        <begin position="184"/>
        <end position="209"/>
    </location>
</feature>
<dbReference type="Proteomes" id="UP001519344">
    <property type="component" value="Unassembled WGS sequence"/>
</dbReference>
<dbReference type="SUPFAM" id="SSF161098">
    <property type="entry name" value="MetI-like"/>
    <property type="match status" value="1"/>
</dbReference>
<feature type="domain" description="ABC transmembrane type-1" evidence="8">
    <location>
        <begin position="76"/>
        <end position="274"/>
    </location>
</feature>
<keyword evidence="2 7" id="KW-0813">Transport</keyword>
<protein>
    <submittedName>
        <fullName evidence="9">Aldouronate transport system permease protein</fullName>
    </submittedName>
</protein>
<keyword evidence="4 7" id="KW-0812">Transmembrane</keyword>
<dbReference type="Pfam" id="PF00528">
    <property type="entry name" value="BPD_transp_1"/>
    <property type="match status" value="1"/>
</dbReference>
<name>A0ABS4I233_9BACL</name>
<keyword evidence="5 7" id="KW-1133">Transmembrane helix</keyword>
<evidence type="ECO:0000256" key="5">
    <source>
        <dbReference type="ARBA" id="ARBA00022989"/>
    </source>
</evidence>
<dbReference type="PANTHER" id="PTHR43744:SF9">
    <property type="entry name" value="POLYGALACTURONAN_RHAMNOGALACTURONAN TRANSPORT SYSTEM PERMEASE PROTEIN YTCP"/>
    <property type="match status" value="1"/>
</dbReference>
<dbReference type="PROSITE" id="PS50928">
    <property type="entry name" value="ABC_TM1"/>
    <property type="match status" value="1"/>
</dbReference>
<comment type="subcellular location">
    <subcellularLocation>
        <location evidence="1 7">Cell membrane</location>
        <topology evidence="1 7">Multi-pass membrane protein</topology>
    </subcellularLocation>
</comment>
<dbReference type="PANTHER" id="PTHR43744">
    <property type="entry name" value="ABC TRANSPORTER PERMEASE PROTEIN MG189-RELATED-RELATED"/>
    <property type="match status" value="1"/>
</dbReference>
<dbReference type="InterPro" id="IPR035906">
    <property type="entry name" value="MetI-like_sf"/>
</dbReference>
<dbReference type="RefSeq" id="WP_167057291.1">
    <property type="nucleotide sequence ID" value="NZ_JAAOZR010000015.1"/>
</dbReference>
<dbReference type="InterPro" id="IPR000515">
    <property type="entry name" value="MetI-like"/>
</dbReference>
<keyword evidence="10" id="KW-1185">Reference proteome</keyword>
<proteinExistence type="inferred from homology"/>
<evidence type="ECO:0000313" key="9">
    <source>
        <dbReference type="EMBL" id="MBP1964964.1"/>
    </source>
</evidence>
<keyword evidence="6 7" id="KW-0472">Membrane</keyword>
<feature type="transmembrane region" description="Helical" evidence="7">
    <location>
        <begin position="49"/>
        <end position="67"/>
    </location>
</feature>
<organism evidence="9 10">
    <name type="scientific">Paenibacillus aceris</name>
    <dbReference type="NCBI Taxonomy" id="869555"/>
    <lineage>
        <taxon>Bacteria</taxon>
        <taxon>Bacillati</taxon>
        <taxon>Bacillota</taxon>
        <taxon>Bacilli</taxon>
        <taxon>Bacillales</taxon>
        <taxon>Paenibacillaceae</taxon>
        <taxon>Paenibacillus</taxon>
    </lineage>
</organism>
<evidence type="ECO:0000256" key="6">
    <source>
        <dbReference type="ARBA" id="ARBA00023136"/>
    </source>
</evidence>
<dbReference type="EMBL" id="JAGGKV010000011">
    <property type="protein sequence ID" value="MBP1964964.1"/>
    <property type="molecule type" value="Genomic_DNA"/>
</dbReference>
<evidence type="ECO:0000256" key="2">
    <source>
        <dbReference type="ARBA" id="ARBA00022448"/>
    </source>
</evidence>
<comment type="caution">
    <text evidence="9">The sequence shown here is derived from an EMBL/GenBank/DDBJ whole genome shotgun (WGS) entry which is preliminary data.</text>
</comment>
<sequence>MKNQASLRMPSVFEAIVYVLLAIILLGVLFPCLYVLLSSFSTKQEMLSRGFFLIPRTWTLNSYGYLFNNHNFLTSYWNAFQITIVGTVLSISATTLMAYGLSRTWLKGRKVLNIMVIITILFSGGIIPMYLLTNQLGLLNSYWSLYLNNLILPFNLIVMRSFFQNTPKELEEAARIDGCGEWMLFFRVMLPLSMTSVATFIVFYAVFYWNSYFQAVLFISDSQMIPLQVFLRQIVLESGNSVESVANGYEFGPPVKMAVVVMASIPMIVMYPFFQKYFDKGMLVGSVKG</sequence>
<keyword evidence="3" id="KW-1003">Cell membrane</keyword>
<evidence type="ECO:0000256" key="1">
    <source>
        <dbReference type="ARBA" id="ARBA00004651"/>
    </source>
</evidence>
<evidence type="ECO:0000256" key="3">
    <source>
        <dbReference type="ARBA" id="ARBA00022475"/>
    </source>
</evidence>
<comment type="similarity">
    <text evidence="7">Belongs to the binding-protein-dependent transport system permease family.</text>
</comment>
<evidence type="ECO:0000313" key="10">
    <source>
        <dbReference type="Proteomes" id="UP001519344"/>
    </source>
</evidence>
<evidence type="ECO:0000259" key="8">
    <source>
        <dbReference type="PROSITE" id="PS50928"/>
    </source>
</evidence>